<dbReference type="Pfam" id="PF21948">
    <property type="entry name" value="LplA-B_cat"/>
    <property type="match status" value="1"/>
</dbReference>
<dbReference type="InterPro" id="IPR045864">
    <property type="entry name" value="aa-tRNA-synth_II/BPL/LPL"/>
</dbReference>
<name>A9LH02_9BACT</name>
<dbReference type="PROSITE" id="PS51733">
    <property type="entry name" value="BPL_LPL_CATALYTIC"/>
    <property type="match status" value="1"/>
</dbReference>
<dbReference type="EMBL" id="EF591887">
    <property type="protein sequence ID" value="ABX10657.1"/>
    <property type="molecule type" value="Genomic_DNA"/>
</dbReference>
<dbReference type="CDD" id="cd16443">
    <property type="entry name" value="LplA"/>
    <property type="match status" value="1"/>
</dbReference>
<dbReference type="SUPFAM" id="SSF55681">
    <property type="entry name" value="Class II aaRS and biotin synthetases"/>
    <property type="match status" value="1"/>
</dbReference>
<accession>A9LH02</accession>
<feature type="domain" description="BPL/LPL catalytic" evidence="1">
    <location>
        <begin position="29"/>
        <end position="212"/>
    </location>
</feature>
<reference evidence="2" key="1">
    <citation type="journal article" date="2007" name="ISME J.">
        <title>Fosmids of novel marine Planctomycetes from the Namibian and Oregon coast upwelling systems and their cross-comparison with planctomycete genomes.</title>
        <authorList>
            <person name="Woebken D."/>
            <person name="Teeling H."/>
            <person name="Wecker P."/>
            <person name="Dumitriu A."/>
            <person name="Kostadinov I."/>
            <person name="DeLong E.F."/>
            <person name="Amann R."/>
            <person name="Gloeckner F.O."/>
        </authorList>
    </citation>
    <scope>NUCLEOTIDE SEQUENCE</scope>
</reference>
<evidence type="ECO:0000313" key="2">
    <source>
        <dbReference type="EMBL" id="ABX10657.1"/>
    </source>
</evidence>
<dbReference type="PANTHER" id="PTHR43679">
    <property type="entry name" value="OCTANOYLTRANSFERASE LIPM-RELATED"/>
    <property type="match status" value="1"/>
</dbReference>
<dbReference type="AlphaFoldDB" id="A9LH02"/>
<dbReference type="PANTHER" id="PTHR43679:SF2">
    <property type="entry name" value="OCTANOYL-[GCVH]:PROTEIN N-OCTANOYLTRANSFERASE"/>
    <property type="match status" value="1"/>
</dbReference>
<gene>
    <name evidence="2" type="primary">lplA</name>
    <name evidence="2" type="ORF">6FN_23</name>
</gene>
<dbReference type="InterPro" id="IPR004143">
    <property type="entry name" value="BPL_LPL_catalytic"/>
</dbReference>
<keyword evidence="2" id="KW-0436">Ligase</keyword>
<dbReference type="InterPro" id="IPR050664">
    <property type="entry name" value="Octanoyltrans_LipM/LipL"/>
</dbReference>
<proteinExistence type="predicted"/>
<dbReference type="Gene3D" id="3.30.930.10">
    <property type="entry name" value="Bira Bifunctional Protein, Domain 2"/>
    <property type="match status" value="1"/>
</dbReference>
<sequence>MQLLQYTHPTAAGNLAIDEALLDYAEANEDHPELLRLWEPRQTIVVLGRSSPVDIETNRSYCDANEIEIIRRCSGGQTIVTGPGCLMYAVLLDYRRRPELRMLDRAHEFVIGKMKTAIQTLGIPVEMKGTSDLTFQGQKFSGNALRCKRNWLIYHGTLLCNFDLSLVAQCLGKPIREPDYREGRSHLDFLTQLPTTSQKLGEAIVSQWRPELQTKTWPQDLTNQLIQTKYQQDHWNFKI</sequence>
<dbReference type="GO" id="GO:0016874">
    <property type="term" value="F:ligase activity"/>
    <property type="evidence" value="ECO:0007669"/>
    <property type="project" value="UniProtKB-KW"/>
</dbReference>
<protein>
    <submittedName>
        <fullName evidence="2">Lipoate-protein ligase A</fullName>
        <ecNumber evidence="2">6.3.2.-</ecNumber>
    </submittedName>
</protein>
<dbReference type="EC" id="6.3.2.-" evidence="2"/>
<evidence type="ECO:0000259" key="1">
    <source>
        <dbReference type="PROSITE" id="PS51733"/>
    </source>
</evidence>
<organism evidence="2">
    <name type="scientific">uncultured planctomycete 6FN</name>
    <dbReference type="NCBI Taxonomy" id="455068"/>
    <lineage>
        <taxon>Bacteria</taxon>
        <taxon>Pseudomonadati</taxon>
        <taxon>Planctomycetota</taxon>
        <taxon>Planctomycetia</taxon>
        <taxon>Planctomycetales</taxon>
        <taxon>environmental samples</taxon>
    </lineage>
</organism>